<accession>A0A1G8YH44</accession>
<evidence type="ECO:0000313" key="1">
    <source>
        <dbReference type="EMBL" id="SDK01724.1"/>
    </source>
</evidence>
<dbReference type="EMBL" id="FNEZ01000003">
    <property type="protein sequence ID" value="SDK01724.1"/>
    <property type="molecule type" value="Genomic_DNA"/>
</dbReference>
<protein>
    <submittedName>
        <fullName evidence="1">Uncharacterized protein</fullName>
    </submittedName>
</protein>
<keyword evidence="2" id="KW-1185">Reference proteome</keyword>
<name>A0A1G8YH44_9FLAO</name>
<proteinExistence type="predicted"/>
<organism evidence="1 2">
    <name type="scientific">Flavobacterium noncentrifugens</name>
    <dbReference type="NCBI Taxonomy" id="1128970"/>
    <lineage>
        <taxon>Bacteria</taxon>
        <taxon>Pseudomonadati</taxon>
        <taxon>Bacteroidota</taxon>
        <taxon>Flavobacteriia</taxon>
        <taxon>Flavobacteriales</taxon>
        <taxon>Flavobacteriaceae</taxon>
        <taxon>Flavobacterium</taxon>
    </lineage>
</organism>
<reference evidence="1 2" key="1">
    <citation type="submission" date="2016-10" db="EMBL/GenBank/DDBJ databases">
        <authorList>
            <person name="de Groot N.N."/>
        </authorList>
    </citation>
    <scope>NUCLEOTIDE SEQUENCE [LARGE SCALE GENOMIC DNA]</scope>
    <source>
        <strain evidence="1 2">CGMCC 1.10076</strain>
    </source>
</reference>
<sequence>MKQSKVIIKKRVVTMKQTKIHTNFNYLCKKEST</sequence>
<evidence type="ECO:0000313" key="2">
    <source>
        <dbReference type="Proteomes" id="UP000199580"/>
    </source>
</evidence>
<dbReference type="Proteomes" id="UP000199580">
    <property type="component" value="Unassembled WGS sequence"/>
</dbReference>
<dbReference type="AlphaFoldDB" id="A0A1G8YH44"/>
<gene>
    <name evidence="1" type="ORF">SAMN04487935_2317</name>
</gene>